<accession>A0ABP6WMZ1</accession>
<sequence>MIMVQAQQETGYAQVGGLDTEFVASHRQGNDSPAVMTFALAVPVSVEDLTVVLWAATNGDGRDAVLDTLADEAYVRRLLAEMLFGIGGDGIEDARLALADAAPGSWDAERADLVRPVVRRLIAAQNTARRARRARTARQVPTPRTAREA</sequence>
<evidence type="ECO:0000313" key="2">
    <source>
        <dbReference type="Proteomes" id="UP001500689"/>
    </source>
</evidence>
<dbReference type="EMBL" id="BAAAZN010000008">
    <property type="protein sequence ID" value="GAA3552601.1"/>
    <property type="molecule type" value="Genomic_DNA"/>
</dbReference>
<evidence type="ECO:0000313" key="1">
    <source>
        <dbReference type="EMBL" id="GAA3552601.1"/>
    </source>
</evidence>
<reference evidence="2" key="1">
    <citation type="journal article" date="2019" name="Int. J. Syst. Evol. Microbiol.">
        <title>The Global Catalogue of Microorganisms (GCM) 10K type strain sequencing project: providing services to taxonomists for standard genome sequencing and annotation.</title>
        <authorList>
            <consortium name="The Broad Institute Genomics Platform"/>
            <consortium name="The Broad Institute Genome Sequencing Center for Infectious Disease"/>
            <person name="Wu L."/>
            <person name="Ma J."/>
        </authorList>
    </citation>
    <scope>NUCLEOTIDE SEQUENCE [LARGE SCALE GENOMIC DNA]</scope>
    <source>
        <strain evidence="2">JCM 16898</strain>
    </source>
</reference>
<dbReference type="Proteomes" id="UP001500689">
    <property type="component" value="Unassembled WGS sequence"/>
</dbReference>
<proteinExistence type="predicted"/>
<dbReference type="RefSeq" id="WP_344861970.1">
    <property type="nucleotide sequence ID" value="NZ_BAAAZN010000008.1"/>
</dbReference>
<comment type="caution">
    <text evidence="1">The sequence shown here is derived from an EMBL/GenBank/DDBJ whole genome shotgun (WGS) entry which is preliminary data.</text>
</comment>
<name>A0ABP6WMZ1_9PSEU</name>
<keyword evidence="2" id="KW-1185">Reference proteome</keyword>
<organism evidence="1 2">
    <name type="scientific">Amycolatopsis ultiminotia</name>
    <dbReference type="NCBI Taxonomy" id="543629"/>
    <lineage>
        <taxon>Bacteria</taxon>
        <taxon>Bacillati</taxon>
        <taxon>Actinomycetota</taxon>
        <taxon>Actinomycetes</taxon>
        <taxon>Pseudonocardiales</taxon>
        <taxon>Pseudonocardiaceae</taxon>
        <taxon>Amycolatopsis</taxon>
    </lineage>
</organism>
<protein>
    <submittedName>
        <fullName evidence="1">Uncharacterized protein</fullName>
    </submittedName>
</protein>
<gene>
    <name evidence="1" type="ORF">GCM10022222_40290</name>
</gene>